<dbReference type="Gene3D" id="3.40.50.2300">
    <property type="match status" value="1"/>
</dbReference>
<dbReference type="SUPFAM" id="SSF46785">
    <property type="entry name" value="Winged helix' DNA-binding domain"/>
    <property type="match status" value="1"/>
</dbReference>
<feature type="domain" description="PRD" evidence="6">
    <location>
        <begin position="278"/>
        <end position="385"/>
    </location>
</feature>
<dbReference type="SUPFAM" id="SSF63520">
    <property type="entry name" value="PTS-regulatory domain, PRD"/>
    <property type="match status" value="2"/>
</dbReference>
<dbReference type="InterPro" id="IPR013196">
    <property type="entry name" value="HTH_11"/>
</dbReference>
<organism evidence="7 8">
    <name type="scientific">Lactobacillus helsingborgensis</name>
    <dbReference type="NCBI Taxonomy" id="1218494"/>
    <lineage>
        <taxon>Bacteria</taxon>
        <taxon>Bacillati</taxon>
        <taxon>Bacillota</taxon>
        <taxon>Bacilli</taxon>
        <taxon>Lactobacillales</taxon>
        <taxon>Lactobacillaceae</taxon>
        <taxon>Lactobacillus</taxon>
    </lineage>
</organism>
<dbReference type="InterPro" id="IPR016152">
    <property type="entry name" value="PTrfase/Anion_transptr"/>
</dbReference>
<dbReference type="PROSITE" id="PS51094">
    <property type="entry name" value="PTS_EIIA_TYPE_2"/>
    <property type="match status" value="1"/>
</dbReference>
<dbReference type="Gene3D" id="1.10.10.10">
    <property type="entry name" value="Winged helix-like DNA-binding domain superfamily/Winged helix DNA-binding domain"/>
    <property type="match status" value="1"/>
</dbReference>
<feature type="domain" description="PTS EIIA type-2" evidence="5">
    <location>
        <begin position="488"/>
        <end position="627"/>
    </location>
</feature>
<dbReference type="Gene3D" id="1.10.1790.10">
    <property type="entry name" value="PRD domain"/>
    <property type="match status" value="2"/>
</dbReference>
<evidence type="ECO:0000259" key="6">
    <source>
        <dbReference type="PROSITE" id="PS51372"/>
    </source>
</evidence>
<accession>A0AA47B2U6</accession>
<dbReference type="Pfam" id="PF00359">
    <property type="entry name" value="PTS_EIIA_2"/>
    <property type="match status" value="1"/>
</dbReference>
<dbReference type="Proteomes" id="UP001164557">
    <property type="component" value="Chromosome"/>
</dbReference>
<keyword evidence="7" id="KW-0813">Transport</keyword>
<dbReference type="InterPro" id="IPR007737">
    <property type="entry name" value="Mga_HTH"/>
</dbReference>
<name>A0AA47B2U6_9LACO</name>
<dbReference type="InterPro" id="IPR011608">
    <property type="entry name" value="PRD"/>
</dbReference>
<dbReference type="AlphaFoldDB" id="A0AA47B2U6"/>
<keyword evidence="7" id="KW-0762">Sugar transport</keyword>
<dbReference type="GO" id="GO:0006355">
    <property type="term" value="P:regulation of DNA-templated transcription"/>
    <property type="evidence" value="ECO:0007669"/>
    <property type="project" value="InterPro"/>
</dbReference>
<keyword evidence="1" id="KW-0677">Repeat</keyword>
<protein>
    <submittedName>
        <fullName evidence="7">PTS sugar transporter subunit IIA</fullName>
    </submittedName>
</protein>
<evidence type="ECO:0000259" key="5">
    <source>
        <dbReference type="PROSITE" id="PS51094"/>
    </source>
</evidence>
<dbReference type="InterPro" id="IPR050661">
    <property type="entry name" value="BglG_antiterminators"/>
</dbReference>
<dbReference type="SUPFAM" id="SSF55804">
    <property type="entry name" value="Phoshotransferase/anion transport protein"/>
    <property type="match status" value="1"/>
</dbReference>
<dbReference type="PANTHER" id="PTHR30185">
    <property type="entry name" value="CRYPTIC BETA-GLUCOSIDE BGL OPERON ANTITERMINATOR"/>
    <property type="match status" value="1"/>
</dbReference>
<evidence type="ECO:0000256" key="4">
    <source>
        <dbReference type="ARBA" id="ARBA00023163"/>
    </source>
</evidence>
<evidence type="ECO:0000313" key="7">
    <source>
        <dbReference type="EMBL" id="UZX28967.1"/>
    </source>
</evidence>
<dbReference type="InterPro" id="IPR036634">
    <property type="entry name" value="PRD_sf"/>
</dbReference>
<dbReference type="PANTHER" id="PTHR30185:SF12">
    <property type="entry name" value="TRANSCRIPTIONAL REGULATOR MANR"/>
    <property type="match status" value="1"/>
</dbReference>
<dbReference type="EMBL" id="CP084389">
    <property type="protein sequence ID" value="UZX28967.1"/>
    <property type="molecule type" value="Genomic_DNA"/>
</dbReference>
<dbReference type="InterPro" id="IPR036388">
    <property type="entry name" value="WH-like_DNA-bd_sf"/>
</dbReference>
<evidence type="ECO:0000256" key="1">
    <source>
        <dbReference type="ARBA" id="ARBA00022737"/>
    </source>
</evidence>
<proteinExistence type="predicted"/>
<evidence type="ECO:0000313" key="8">
    <source>
        <dbReference type="Proteomes" id="UP001164557"/>
    </source>
</evidence>
<dbReference type="Gene3D" id="3.40.930.10">
    <property type="entry name" value="Mannitol-specific EII, Chain A"/>
    <property type="match status" value="1"/>
</dbReference>
<dbReference type="Pfam" id="PF05043">
    <property type="entry name" value="Mga"/>
    <property type="match status" value="1"/>
</dbReference>
<dbReference type="PROSITE" id="PS51372">
    <property type="entry name" value="PRD_2"/>
    <property type="match status" value="2"/>
</dbReference>
<sequence>MQLNNRQKKILLVLLEKTDRITGKELANFLNVSLRTVQTEIHDINNFLPRTISSSNRGYKLIDKDKLAGNINLSLNENSSEQKMLQEKIFFAEAALDIDELADQFYLSMSLLNKYLNNIKHDFKKYNLKLNRKKNKLSISGSEYDKRLFIRNIIVSELVNENKSWEMTSLKISASDYTHVKSIVLTTIEEFNYYIDKPYLTNLVINVLITLYRDRQAHFIEKIKYNVFKESIEFQIAQRICDRLTDHWPIIIPKNDVAYIALSISGQIEPKQSLDSMTNNYQISKTIKSIIKEVFNYYLLTLDYDDILPHFITHIRSLLKRAKSKQFITNTSIINSVKETSPFTYDVAIHLTKLLEDKFLVKIPPTEIDLLSIYIGYVIEQTSQKDDRIKVGICCPDYRHISKILSKQLKESFASKIQIVFVDKCVPTQHEINQVELIISTIKFNSMGKPFVLISPFFSENEKLKIEKKIILVKQMKDEIAQKNSLATYFNKRLFFKNKNLTSKSDVIYFLGKAIVEEGIVQENFIQSVYQRETISSTCFFNLFAVPHAIELNAKKTQIAVLLEENGIEWDKGHKINCVFMIAVSHSDRKEFMKLYNSFIQVLCNPKSIQKIILSESFEQFIANFLR</sequence>
<keyword evidence="8" id="KW-1185">Reference proteome</keyword>
<reference evidence="7" key="1">
    <citation type="submission" date="2021-09" db="EMBL/GenBank/DDBJ databases">
        <title>Lactobacillus species from Apis mellifera, Switzerland.</title>
        <authorList>
            <person name="Pfister J."/>
            <person name="Brown A."/>
            <person name="Neumann P."/>
            <person name="Collaud A."/>
            <person name="Retschnig G."/>
            <person name="Perreten V."/>
        </authorList>
    </citation>
    <scope>NUCLEOTIDE SEQUENCE</scope>
    <source>
        <strain evidence="7">IBH002</strain>
    </source>
</reference>
<dbReference type="InterPro" id="IPR002178">
    <property type="entry name" value="PTS_EIIA_type-2_dom"/>
</dbReference>
<evidence type="ECO:0000256" key="2">
    <source>
        <dbReference type="ARBA" id="ARBA00023015"/>
    </source>
</evidence>
<keyword evidence="3" id="KW-0010">Activator</keyword>
<dbReference type="InterPro" id="IPR036390">
    <property type="entry name" value="WH_DNA-bd_sf"/>
</dbReference>
<evidence type="ECO:0000256" key="3">
    <source>
        <dbReference type="ARBA" id="ARBA00023159"/>
    </source>
</evidence>
<dbReference type="Pfam" id="PF08279">
    <property type="entry name" value="HTH_11"/>
    <property type="match status" value="1"/>
</dbReference>
<gene>
    <name evidence="7" type="ORF">LDX53_05090</name>
</gene>
<dbReference type="CDD" id="cd00211">
    <property type="entry name" value="PTS_IIA_fru"/>
    <property type="match status" value="1"/>
</dbReference>
<keyword evidence="4" id="KW-0804">Transcription</keyword>
<dbReference type="Pfam" id="PF00874">
    <property type="entry name" value="PRD"/>
    <property type="match status" value="2"/>
</dbReference>
<feature type="domain" description="PRD" evidence="6">
    <location>
        <begin position="171"/>
        <end position="274"/>
    </location>
</feature>
<dbReference type="RefSeq" id="WP_046327218.1">
    <property type="nucleotide sequence ID" value="NZ_CP084389.1"/>
</dbReference>
<keyword evidence="2" id="KW-0805">Transcription regulation</keyword>